<accession>A0AA86GJD3</accession>
<dbReference type="InterPro" id="IPR018704">
    <property type="entry name" value="SecYEG/CpoB_TPR"/>
</dbReference>
<dbReference type="Proteomes" id="UP000058599">
    <property type="component" value="Chromosome"/>
</dbReference>
<name>A0AA86GJD3_9SPHN</name>
<evidence type="ECO:0000313" key="5">
    <source>
        <dbReference type="Proteomes" id="UP000058599"/>
    </source>
</evidence>
<keyword evidence="2" id="KW-0472">Membrane</keyword>
<feature type="region of interest" description="Disordered" evidence="1">
    <location>
        <begin position="230"/>
        <end position="256"/>
    </location>
</feature>
<feature type="domain" description="Ancillary SecYEG translocon subunit/Cell division coordinator CpoB TPR" evidence="3">
    <location>
        <begin position="27"/>
        <end position="197"/>
    </location>
</feature>
<organism evidence="4 5">
    <name type="scientific">Sphingopyxis granuli</name>
    <dbReference type="NCBI Taxonomy" id="267128"/>
    <lineage>
        <taxon>Bacteria</taxon>
        <taxon>Pseudomonadati</taxon>
        <taxon>Pseudomonadota</taxon>
        <taxon>Alphaproteobacteria</taxon>
        <taxon>Sphingomonadales</taxon>
        <taxon>Sphingomonadaceae</taxon>
        <taxon>Sphingopyxis</taxon>
    </lineage>
</organism>
<evidence type="ECO:0000256" key="1">
    <source>
        <dbReference type="SAM" id="MobiDB-lite"/>
    </source>
</evidence>
<evidence type="ECO:0000313" key="4">
    <source>
        <dbReference type="EMBL" id="AMG73355.1"/>
    </source>
</evidence>
<dbReference type="AlphaFoldDB" id="A0AA86GJD3"/>
<feature type="compositionally biased region" description="Basic and acidic residues" evidence="1">
    <location>
        <begin position="230"/>
        <end position="241"/>
    </location>
</feature>
<evidence type="ECO:0000259" key="3">
    <source>
        <dbReference type="Pfam" id="PF09976"/>
    </source>
</evidence>
<keyword evidence="2" id="KW-0812">Transmembrane</keyword>
<dbReference type="Pfam" id="PF09976">
    <property type="entry name" value="TPR_21"/>
    <property type="match status" value="1"/>
</dbReference>
<reference evidence="4 5" key="1">
    <citation type="journal article" date="2016" name="BMC Genomics">
        <title>Genomic analysis of the nitrate-respiring Sphingopyxis granuli (formerly Sphingomonas macrogoltabida) strain TFA.</title>
        <authorList>
            <person name="Garcia-Romero I."/>
            <person name="Perez-Pulido A.J."/>
            <person name="Gonzalez-Flores Y.E."/>
            <person name="Reyes-Ramirez F."/>
            <person name="Santero E."/>
            <person name="Floriano B."/>
        </authorList>
    </citation>
    <scope>NUCLEOTIDE SEQUENCE [LARGE SCALE GENOMIC DNA]</scope>
    <source>
        <strain evidence="4 5">TFA</strain>
    </source>
</reference>
<keyword evidence="2" id="KW-1133">Transmembrane helix</keyword>
<protein>
    <recommendedName>
        <fullName evidence="3">Ancillary SecYEG translocon subunit/Cell division coordinator CpoB TPR domain-containing protein</fullName>
    </recommendedName>
</protein>
<dbReference type="KEGG" id="sgi:SGRAN_0961"/>
<keyword evidence="5" id="KW-1185">Reference proteome</keyword>
<evidence type="ECO:0000256" key="2">
    <source>
        <dbReference type="SAM" id="Phobius"/>
    </source>
</evidence>
<gene>
    <name evidence="4" type="ORF">SGRAN_0961</name>
</gene>
<dbReference type="RefSeq" id="WP_067181105.1">
    <property type="nucleotide sequence ID" value="NZ_CP012199.1"/>
</dbReference>
<feature type="transmembrane region" description="Helical" evidence="2">
    <location>
        <begin position="30"/>
        <end position="51"/>
    </location>
</feature>
<proteinExistence type="predicted"/>
<sequence length="256" mass="27421">MALSPDNAAFLLEVDEAVRKDRLDTLWRRYGWWIIGAIVAALVAFGGWLYWGHAQQVQRGEQAEALVAAFEKAAASQPNAAAKDLDTIVAEGSPAYRSAALMQQANIKAQAGDRKGAAALMAKVAGDKKIDPALRNAALLRQTALEFDTLKPQAVIDRMKPLVEAKDPASSWFASAAELSAIAHYQLGQYNRAGELYGRIAKLPDVPKSLQSRAVQMAGMLGVDAVADRAGESADKDRKDAAGSQTAATEKTEETK</sequence>
<dbReference type="EMBL" id="CP012199">
    <property type="protein sequence ID" value="AMG73355.1"/>
    <property type="molecule type" value="Genomic_DNA"/>
</dbReference>